<evidence type="ECO:0000313" key="1">
    <source>
        <dbReference type="EMBL" id="KAK0068088.1"/>
    </source>
</evidence>
<protein>
    <submittedName>
        <fullName evidence="1">Uncharacterized protein</fullName>
    </submittedName>
</protein>
<dbReference type="AlphaFoldDB" id="A0AAD8FL98"/>
<reference evidence="1" key="1">
    <citation type="journal article" date="2023" name="PLoS Negl. Trop. Dis.">
        <title>A genome sequence for Biomphalaria pfeifferi, the major vector snail for the human-infecting parasite Schistosoma mansoni.</title>
        <authorList>
            <person name="Bu L."/>
            <person name="Lu L."/>
            <person name="Laidemitt M.R."/>
            <person name="Zhang S.M."/>
            <person name="Mutuku M."/>
            <person name="Mkoji G."/>
            <person name="Steinauer M."/>
            <person name="Loker E.S."/>
        </authorList>
    </citation>
    <scope>NUCLEOTIDE SEQUENCE</scope>
    <source>
        <strain evidence="1">KasaAsao</strain>
    </source>
</reference>
<proteinExistence type="predicted"/>
<name>A0AAD8FL98_BIOPF</name>
<feature type="non-terminal residue" evidence="1">
    <location>
        <position position="53"/>
    </location>
</feature>
<gene>
    <name evidence="1" type="ORF">Bpfe_002023</name>
</gene>
<dbReference type="Proteomes" id="UP001233172">
    <property type="component" value="Unassembled WGS sequence"/>
</dbReference>
<keyword evidence="2" id="KW-1185">Reference proteome</keyword>
<sequence>MVMEFLKGLEQAMKLGLSKESFIEVWHQESKIKQMEIENMLLDKRLQSQTFEK</sequence>
<organism evidence="1 2">
    <name type="scientific">Biomphalaria pfeifferi</name>
    <name type="common">Bloodfluke planorb</name>
    <name type="synonym">Freshwater snail</name>
    <dbReference type="NCBI Taxonomy" id="112525"/>
    <lineage>
        <taxon>Eukaryota</taxon>
        <taxon>Metazoa</taxon>
        <taxon>Spiralia</taxon>
        <taxon>Lophotrochozoa</taxon>
        <taxon>Mollusca</taxon>
        <taxon>Gastropoda</taxon>
        <taxon>Heterobranchia</taxon>
        <taxon>Euthyneura</taxon>
        <taxon>Panpulmonata</taxon>
        <taxon>Hygrophila</taxon>
        <taxon>Lymnaeoidea</taxon>
        <taxon>Planorbidae</taxon>
        <taxon>Biomphalaria</taxon>
    </lineage>
</organism>
<accession>A0AAD8FL98</accession>
<evidence type="ECO:0000313" key="2">
    <source>
        <dbReference type="Proteomes" id="UP001233172"/>
    </source>
</evidence>
<dbReference type="EMBL" id="JASAOG010000005">
    <property type="protein sequence ID" value="KAK0068088.1"/>
    <property type="molecule type" value="Genomic_DNA"/>
</dbReference>
<reference evidence="1" key="2">
    <citation type="submission" date="2023-04" db="EMBL/GenBank/DDBJ databases">
        <authorList>
            <person name="Bu L."/>
            <person name="Lu L."/>
            <person name="Laidemitt M.R."/>
            <person name="Zhang S.M."/>
            <person name="Mutuku M."/>
            <person name="Mkoji G."/>
            <person name="Steinauer M."/>
            <person name="Loker E.S."/>
        </authorList>
    </citation>
    <scope>NUCLEOTIDE SEQUENCE</scope>
    <source>
        <strain evidence="1">KasaAsao</strain>
        <tissue evidence="1">Whole Snail</tissue>
    </source>
</reference>
<comment type="caution">
    <text evidence="1">The sequence shown here is derived from an EMBL/GenBank/DDBJ whole genome shotgun (WGS) entry which is preliminary data.</text>
</comment>